<dbReference type="Gene3D" id="3.40.50.150">
    <property type="entry name" value="Vaccinia Virus protein VP39"/>
    <property type="match status" value="1"/>
</dbReference>
<feature type="binding site" evidence="9">
    <location>
        <position position="79"/>
    </location>
    <ligand>
        <name>S-adenosyl-L-methionine</name>
        <dbReference type="ChEBI" id="CHEBI:59789"/>
    </ligand>
</feature>
<dbReference type="Pfam" id="PF00398">
    <property type="entry name" value="RrnaAD"/>
    <property type="match status" value="1"/>
</dbReference>
<keyword evidence="13" id="KW-1185">Reference proteome</keyword>
<dbReference type="InterPro" id="IPR001737">
    <property type="entry name" value="KsgA/Erm"/>
</dbReference>
<comment type="caution">
    <text evidence="12">The sequence shown here is derived from an EMBL/GenBank/DDBJ whole genome shotgun (WGS) entry which is preliminary data.</text>
</comment>
<feature type="binding site" evidence="9">
    <location>
        <position position="81"/>
    </location>
    <ligand>
        <name>S-adenosyl-L-methionine</name>
        <dbReference type="ChEBI" id="CHEBI:59789"/>
    </ligand>
</feature>
<dbReference type="InterPro" id="IPR020598">
    <property type="entry name" value="rRNA_Ade_methylase_Trfase_N"/>
</dbReference>
<feature type="binding site" evidence="9">
    <location>
        <position position="152"/>
    </location>
    <ligand>
        <name>S-adenosyl-L-methionine</name>
        <dbReference type="ChEBI" id="CHEBI:59789"/>
    </ligand>
</feature>
<keyword evidence="2 9" id="KW-0489">Methyltransferase</keyword>
<keyword evidence="7" id="KW-0576">Peroxisome</keyword>
<organism evidence="12 13">
    <name type="scientific">Brassica rapa subsp. trilocularis</name>
    <dbReference type="NCBI Taxonomy" id="1813537"/>
    <lineage>
        <taxon>Eukaryota</taxon>
        <taxon>Viridiplantae</taxon>
        <taxon>Streptophyta</taxon>
        <taxon>Embryophyta</taxon>
        <taxon>Tracheophyta</taxon>
        <taxon>Spermatophyta</taxon>
        <taxon>Magnoliopsida</taxon>
        <taxon>eudicotyledons</taxon>
        <taxon>Gunneridae</taxon>
        <taxon>Pentapetalae</taxon>
        <taxon>rosids</taxon>
        <taxon>malvids</taxon>
        <taxon>Brassicales</taxon>
        <taxon>Brassicaceae</taxon>
        <taxon>Brassiceae</taxon>
        <taxon>Brassica</taxon>
    </lineage>
</organism>
<dbReference type="InterPro" id="IPR008733">
    <property type="entry name" value="PEX11"/>
</dbReference>
<keyword evidence="5 9" id="KW-0694">RNA-binding</keyword>
<dbReference type="SMART" id="SM00650">
    <property type="entry name" value="rADc"/>
    <property type="match status" value="1"/>
</dbReference>
<keyword evidence="6" id="KW-0472">Membrane</keyword>
<evidence type="ECO:0000313" key="13">
    <source>
        <dbReference type="Proteomes" id="UP000823674"/>
    </source>
</evidence>
<dbReference type="InterPro" id="IPR023165">
    <property type="entry name" value="rRNA_Ade_diMease-like_C"/>
</dbReference>
<evidence type="ECO:0000256" key="8">
    <source>
        <dbReference type="ARBA" id="ARBA00046271"/>
    </source>
</evidence>
<keyword evidence="1 10" id="KW-0698">rRNA processing</keyword>
<evidence type="ECO:0000256" key="6">
    <source>
        <dbReference type="ARBA" id="ARBA00023136"/>
    </source>
</evidence>
<gene>
    <name evidence="12" type="primary">A09p083680.1_BraROA</name>
    <name evidence="12" type="ORF">IGI04_039119</name>
</gene>
<dbReference type="InterPro" id="IPR029063">
    <property type="entry name" value="SAM-dependent_MTases_sf"/>
</dbReference>
<evidence type="ECO:0000313" key="12">
    <source>
        <dbReference type="EMBL" id="KAG5387649.1"/>
    </source>
</evidence>
<feature type="binding site" evidence="9">
    <location>
        <position position="127"/>
    </location>
    <ligand>
        <name>S-adenosyl-L-methionine</name>
        <dbReference type="ChEBI" id="CHEBI:59789"/>
    </ligand>
</feature>
<keyword evidence="4 9" id="KW-0949">S-adenosyl-L-methionine</keyword>
<dbReference type="Gene3D" id="1.10.8.100">
    <property type="entry name" value="Ribosomal RNA adenine dimethylase-like, domain 2"/>
    <property type="match status" value="1"/>
</dbReference>
<dbReference type="InterPro" id="IPR011530">
    <property type="entry name" value="rRNA_adenine_dimethylase"/>
</dbReference>
<evidence type="ECO:0000256" key="9">
    <source>
        <dbReference type="PROSITE-ProRule" id="PRU01026"/>
    </source>
</evidence>
<dbReference type="SUPFAM" id="SSF53335">
    <property type="entry name" value="S-adenosyl-L-methionine-dependent methyltransferases"/>
    <property type="match status" value="1"/>
</dbReference>
<dbReference type="PANTHER" id="PTHR11727:SF27">
    <property type="entry name" value="RIBOSOMAL RNA SMALL SUBUNIT METHYLTRANSFERASE, CHLOROPLASTIC"/>
    <property type="match status" value="1"/>
</dbReference>
<evidence type="ECO:0000256" key="7">
    <source>
        <dbReference type="ARBA" id="ARBA00023140"/>
    </source>
</evidence>
<dbReference type="NCBIfam" id="TIGR00755">
    <property type="entry name" value="ksgA"/>
    <property type="match status" value="1"/>
</dbReference>
<sequence length="655" mass="73175">MSVVAITSTINSSPSWMNNNGDSCHSLRENSASFSRRSSNISLLRKVCCGAKSTDDDYHATIKSLNSRGRFPRKSLGQHYMLNSDINDQLAAAAKVKEGDFVLEIGPGTGSLTNVLLNLGASVLAIDKDPHMVDLVRERFAASDKFKVLHEDFVKSHIRSHMLSFLETRNLSHPDFALAKVVSNLPFNISTDVVKLLLPMGDIFSHVVLLLQDEAALRLVEPALRTSEYRPINILVNFYSEPEYNFRVPRENFFPRPKVDAAVVTFKLKHPRDYPDVSSTKSFFSLVPKTLSSDFVRTGNKKKKKLKPIAQKQVNSAFNGKRKMLRKSLQHLSSSPEIEKALGVAGLPVTSRPEELTLGDFVKLHNFSGSHQRRKQHEEEDATEMQMNIVTIVDMSRKLQVTRFLLPPKRPTHWADLKMSSSSLERTRAEVGLLVVYLNKAEARDKICRAIQYGSKFVSDGQPGTAQNVDKSTSLARKVFRLFKFVNDLHALISPVPKGTPLPLALLGKSKNALLSTFLFLDQIVWLNRTGIYKNKERAELLGRISLFCWMGSSACTSLVELGELGRLSASIKKLEKEIGNKDKHQNEQYRAKLQRSNERSLALIKAGMDFVVAFGLLQLAPKKVTPRVTGAFGFASSLISCYQLLPSHPKSKTV</sequence>
<feature type="binding site" evidence="9">
    <location>
        <position position="106"/>
    </location>
    <ligand>
        <name>S-adenosyl-L-methionine</name>
        <dbReference type="ChEBI" id="CHEBI:59789"/>
    </ligand>
</feature>
<dbReference type="PANTHER" id="PTHR11727">
    <property type="entry name" value="DIMETHYLADENOSINE TRANSFERASE"/>
    <property type="match status" value="1"/>
</dbReference>
<dbReference type="EMBL" id="JADBGQ010000008">
    <property type="protein sequence ID" value="KAG5387649.1"/>
    <property type="molecule type" value="Genomic_DNA"/>
</dbReference>
<dbReference type="Proteomes" id="UP000823674">
    <property type="component" value="Chromosome A09"/>
</dbReference>
<dbReference type="EC" id="2.1.1.-" evidence="10"/>
<evidence type="ECO:0000256" key="1">
    <source>
        <dbReference type="ARBA" id="ARBA00022552"/>
    </source>
</evidence>
<name>A0ABQ7LM52_BRACM</name>
<feature type="binding site" evidence="9">
    <location>
        <position position="184"/>
    </location>
    <ligand>
        <name>S-adenosyl-L-methionine</name>
        <dbReference type="ChEBI" id="CHEBI:59789"/>
    </ligand>
</feature>
<comment type="similarity">
    <text evidence="9 10">Belongs to the class I-like SAM-binding methyltransferase superfamily. rRNA adenine N(6)-methyltransferase family.</text>
</comment>
<evidence type="ECO:0000256" key="10">
    <source>
        <dbReference type="RuleBase" id="RU362106"/>
    </source>
</evidence>
<feature type="domain" description="Ribosomal RNA adenine methylase transferase N-terminal" evidence="11">
    <location>
        <begin position="86"/>
        <end position="270"/>
    </location>
</feature>
<evidence type="ECO:0000256" key="4">
    <source>
        <dbReference type="ARBA" id="ARBA00022691"/>
    </source>
</evidence>
<dbReference type="PROSITE" id="PS51689">
    <property type="entry name" value="SAM_RNA_A_N6_MT"/>
    <property type="match status" value="1"/>
</dbReference>
<evidence type="ECO:0000256" key="2">
    <source>
        <dbReference type="ARBA" id="ARBA00022603"/>
    </source>
</evidence>
<evidence type="ECO:0000256" key="5">
    <source>
        <dbReference type="ARBA" id="ARBA00022884"/>
    </source>
</evidence>
<dbReference type="Pfam" id="PF05648">
    <property type="entry name" value="PEX11"/>
    <property type="match status" value="1"/>
</dbReference>
<keyword evidence="3 9" id="KW-0808">Transferase</keyword>
<accession>A0ABQ7LM52</accession>
<evidence type="ECO:0000256" key="3">
    <source>
        <dbReference type="ARBA" id="ARBA00022679"/>
    </source>
</evidence>
<reference evidence="12 13" key="1">
    <citation type="submission" date="2021-03" db="EMBL/GenBank/DDBJ databases">
        <authorList>
            <person name="King G.J."/>
            <person name="Bancroft I."/>
            <person name="Baten A."/>
            <person name="Bloomfield J."/>
            <person name="Borpatragohain P."/>
            <person name="He Z."/>
            <person name="Irish N."/>
            <person name="Irwin J."/>
            <person name="Liu K."/>
            <person name="Mauleon R.P."/>
            <person name="Moore J."/>
            <person name="Morris R."/>
            <person name="Ostergaard L."/>
            <person name="Wang B."/>
            <person name="Wells R."/>
        </authorList>
    </citation>
    <scope>NUCLEOTIDE SEQUENCE [LARGE SCALE GENOMIC DNA]</scope>
    <source>
        <strain evidence="12">R-o-18</strain>
        <tissue evidence="12">Leaf</tissue>
    </source>
</reference>
<dbReference type="CDD" id="cd02440">
    <property type="entry name" value="AdoMet_MTases"/>
    <property type="match status" value="1"/>
</dbReference>
<evidence type="ECO:0000259" key="11">
    <source>
        <dbReference type="SMART" id="SM00650"/>
    </source>
</evidence>
<protein>
    <recommendedName>
        <fullName evidence="10">rRNA adenine N(6)-methyltransferase</fullName>
        <ecNumber evidence="10">2.1.1.-</ecNumber>
    </recommendedName>
</protein>
<comment type="subcellular location">
    <subcellularLocation>
        <location evidence="8">Peroxisome membrane</location>
    </subcellularLocation>
</comment>
<proteinExistence type="inferred from homology"/>